<organism evidence="1">
    <name type="scientific">Anopheles sinensis</name>
    <name type="common">Mosquito</name>
    <dbReference type="NCBI Taxonomy" id="74873"/>
    <lineage>
        <taxon>Eukaryota</taxon>
        <taxon>Metazoa</taxon>
        <taxon>Ecdysozoa</taxon>
        <taxon>Arthropoda</taxon>
        <taxon>Hexapoda</taxon>
        <taxon>Insecta</taxon>
        <taxon>Pterygota</taxon>
        <taxon>Neoptera</taxon>
        <taxon>Endopterygota</taxon>
        <taxon>Diptera</taxon>
        <taxon>Nematocera</taxon>
        <taxon>Culicoidea</taxon>
        <taxon>Culicidae</taxon>
        <taxon>Anophelinae</taxon>
        <taxon>Anopheles</taxon>
    </lineage>
</organism>
<protein>
    <submittedName>
        <fullName evidence="1 2">Epoxide hydrolase 1</fullName>
    </submittedName>
</protein>
<evidence type="ECO:0000313" key="3">
    <source>
        <dbReference type="Proteomes" id="UP000030765"/>
    </source>
</evidence>
<keyword evidence="3" id="KW-1185">Reference proteome</keyword>
<proteinExistence type="predicted"/>
<reference evidence="1 3" key="1">
    <citation type="journal article" date="2014" name="BMC Genomics">
        <title>Genome sequence of Anopheles sinensis provides insight into genetics basis of mosquito competence for malaria parasites.</title>
        <authorList>
            <person name="Zhou D."/>
            <person name="Zhang D."/>
            <person name="Ding G."/>
            <person name="Shi L."/>
            <person name="Hou Q."/>
            <person name="Ye Y."/>
            <person name="Xu Y."/>
            <person name="Zhou H."/>
            <person name="Xiong C."/>
            <person name="Li S."/>
            <person name="Yu J."/>
            <person name="Hong S."/>
            <person name="Yu X."/>
            <person name="Zou P."/>
            <person name="Chen C."/>
            <person name="Chang X."/>
            <person name="Wang W."/>
            <person name="Lv Y."/>
            <person name="Sun Y."/>
            <person name="Ma L."/>
            <person name="Shen B."/>
            <person name="Zhu C."/>
        </authorList>
    </citation>
    <scope>NUCLEOTIDE SEQUENCE [LARGE SCALE GENOMIC DNA]</scope>
</reference>
<reference evidence="2" key="2">
    <citation type="submission" date="2020-05" db="UniProtKB">
        <authorList>
            <consortium name="EnsemblMetazoa"/>
        </authorList>
    </citation>
    <scope>IDENTIFICATION</scope>
</reference>
<dbReference type="EMBL" id="KE525389">
    <property type="protein sequence ID" value="KFB52414.1"/>
    <property type="molecule type" value="Genomic_DNA"/>
</dbReference>
<name>A0A084WQC0_ANOSI</name>
<dbReference type="Proteomes" id="UP000030765">
    <property type="component" value="Unassembled WGS sequence"/>
</dbReference>
<evidence type="ECO:0000313" key="2">
    <source>
        <dbReference type="EnsemblMetazoa" id="ASIC020643-PA"/>
    </source>
</evidence>
<dbReference type="EnsemblMetazoa" id="ASIC020643-RA">
    <property type="protein sequence ID" value="ASIC020643-PA"/>
    <property type="gene ID" value="ASIC020643"/>
</dbReference>
<accession>A0A084WQC0</accession>
<dbReference type="GO" id="GO:0016787">
    <property type="term" value="F:hydrolase activity"/>
    <property type="evidence" value="ECO:0007669"/>
    <property type="project" value="UniProtKB-KW"/>
</dbReference>
<gene>
    <name evidence="1" type="ORF">ZHAS_00020643</name>
</gene>
<dbReference type="VEuPathDB" id="VectorBase:ASIC020643"/>
<dbReference type="AlphaFoldDB" id="A0A084WQC0"/>
<keyword evidence="1" id="KW-0378">Hydrolase</keyword>
<evidence type="ECO:0000313" key="1">
    <source>
        <dbReference type="EMBL" id="KFB52414.1"/>
    </source>
</evidence>
<dbReference type="EMBL" id="ATLV01025470">
    <property type="status" value="NOT_ANNOTATED_CDS"/>
    <property type="molecule type" value="Genomic_DNA"/>
</dbReference>
<sequence>MGNCEKLIMRLFNQRLPPGGWFGVFAKPKKLTRDGQDWRKVLRLFKYFASACTQTAVPKANRSPH</sequence>